<feature type="region of interest" description="Disordered" evidence="7">
    <location>
        <begin position="160"/>
        <end position="184"/>
    </location>
</feature>
<evidence type="ECO:0000256" key="3">
    <source>
        <dbReference type="ARBA" id="ARBA00022771"/>
    </source>
</evidence>
<keyword evidence="6" id="KW-0175">Coiled coil</keyword>
<dbReference type="EMBL" id="LDAU01000092">
    <property type="protein sequence ID" value="KRX06728.1"/>
    <property type="molecule type" value="Genomic_DNA"/>
</dbReference>
<dbReference type="Proteomes" id="UP000054937">
    <property type="component" value="Unassembled WGS sequence"/>
</dbReference>
<keyword evidence="4 5" id="KW-0862">Zinc</keyword>
<evidence type="ECO:0000256" key="4">
    <source>
        <dbReference type="ARBA" id="ARBA00022833"/>
    </source>
</evidence>
<evidence type="ECO:0000259" key="8">
    <source>
        <dbReference type="PROSITE" id="PS50103"/>
    </source>
</evidence>
<keyword evidence="1 5" id="KW-0479">Metal-binding</keyword>
<organism evidence="9 10">
    <name type="scientific">Pseudocohnilembus persalinus</name>
    <name type="common">Ciliate</name>
    <dbReference type="NCBI Taxonomy" id="266149"/>
    <lineage>
        <taxon>Eukaryota</taxon>
        <taxon>Sar</taxon>
        <taxon>Alveolata</taxon>
        <taxon>Ciliophora</taxon>
        <taxon>Intramacronucleata</taxon>
        <taxon>Oligohymenophorea</taxon>
        <taxon>Scuticociliatia</taxon>
        <taxon>Philasterida</taxon>
        <taxon>Pseudocohnilembidae</taxon>
        <taxon>Pseudocohnilembus</taxon>
    </lineage>
</organism>
<evidence type="ECO:0000313" key="10">
    <source>
        <dbReference type="Proteomes" id="UP000054937"/>
    </source>
</evidence>
<gene>
    <name evidence="9" type="ORF">PPERSA_09130</name>
</gene>
<feature type="domain" description="C3H1-type" evidence="8">
    <location>
        <begin position="85"/>
        <end position="112"/>
    </location>
</feature>
<dbReference type="InterPro" id="IPR045877">
    <property type="entry name" value="ZFP36-like"/>
</dbReference>
<evidence type="ECO:0000256" key="7">
    <source>
        <dbReference type="SAM" id="MobiDB-lite"/>
    </source>
</evidence>
<dbReference type="GO" id="GO:0003729">
    <property type="term" value="F:mRNA binding"/>
    <property type="evidence" value="ECO:0007669"/>
    <property type="project" value="InterPro"/>
</dbReference>
<evidence type="ECO:0000256" key="5">
    <source>
        <dbReference type="PROSITE-ProRule" id="PRU00723"/>
    </source>
</evidence>
<proteinExistence type="predicted"/>
<keyword evidence="10" id="KW-1185">Reference proteome</keyword>
<dbReference type="SUPFAM" id="SSF90229">
    <property type="entry name" value="CCCH zinc finger"/>
    <property type="match status" value="2"/>
</dbReference>
<feature type="compositionally biased region" description="Low complexity" evidence="7">
    <location>
        <begin position="160"/>
        <end position="180"/>
    </location>
</feature>
<dbReference type="Gene3D" id="4.10.1000.10">
    <property type="entry name" value="Zinc finger, CCCH-type"/>
    <property type="match status" value="2"/>
</dbReference>
<comment type="caution">
    <text evidence="9">The sequence shown here is derived from an EMBL/GenBank/DDBJ whole genome shotgun (WGS) entry which is preliminary data.</text>
</comment>
<dbReference type="Pfam" id="PF00642">
    <property type="entry name" value="zf-CCCH"/>
    <property type="match status" value="1"/>
</dbReference>
<dbReference type="SMART" id="SM00356">
    <property type="entry name" value="ZnF_C3H1"/>
    <property type="match status" value="2"/>
</dbReference>
<evidence type="ECO:0000256" key="1">
    <source>
        <dbReference type="ARBA" id="ARBA00022723"/>
    </source>
</evidence>
<dbReference type="InParanoid" id="A0A0V0QXU8"/>
<sequence length="267" mass="31489">MQDNKQTPQQGQQNMLMQPQQGMGNRPQVLGQSNVQKFKTQLCRHFKNGNCQLASSCQFAHGQQELRGNLPQQNFQRNQKQNMGNYKTARCKHFDQGFCKNQQNCTFAHGDAELNQGNNYNNMMMQNQMFYNPQQMMMMYGQNPYMQQQYFQNMMYNQQNPQPFQQNQQNQMQGQGNQQQSKEQLNEQKVLAMLIEGLFQVFNGNQAAIQQLQKIQEHNNNFNQKQVTEELQNLIKDPSRTQAELDQYQQLYKEAQQFSEQLKQQSQ</sequence>
<evidence type="ECO:0000256" key="6">
    <source>
        <dbReference type="SAM" id="Coils"/>
    </source>
</evidence>
<evidence type="ECO:0000313" key="9">
    <source>
        <dbReference type="EMBL" id="KRX06728.1"/>
    </source>
</evidence>
<feature type="zinc finger region" description="C3H1-type" evidence="5">
    <location>
        <begin position="37"/>
        <end position="64"/>
    </location>
</feature>
<feature type="zinc finger region" description="C3H1-type" evidence="5">
    <location>
        <begin position="85"/>
        <end position="112"/>
    </location>
</feature>
<dbReference type="InterPro" id="IPR000571">
    <property type="entry name" value="Znf_CCCH"/>
</dbReference>
<feature type="coiled-coil region" evidence="6">
    <location>
        <begin position="205"/>
        <end position="265"/>
    </location>
</feature>
<dbReference type="OMA" id="INPMVVN"/>
<reference evidence="9 10" key="1">
    <citation type="journal article" date="2015" name="Sci. Rep.">
        <title>Genome of the facultative scuticociliatosis pathogen Pseudocohnilembus persalinus provides insight into its virulence through horizontal gene transfer.</title>
        <authorList>
            <person name="Xiong J."/>
            <person name="Wang G."/>
            <person name="Cheng J."/>
            <person name="Tian M."/>
            <person name="Pan X."/>
            <person name="Warren A."/>
            <person name="Jiang C."/>
            <person name="Yuan D."/>
            <person name="Miao W."/>
        </authorList>
    </citation>
    <scope>NUCLEOTIDE SEQUENCE [LARGE SCALE GENOMIC DNA]</scope>
    <source>
        <strain evidence="9">36N120E</strain>
    </source>
</reference>
<dbReference type="GO" id="GO:0008270">
    <property type="term" value="F:zinc ion binding"/>
    <property type="evidence" value="ECO:0007669"/>
    <property type="project" value="UniProtKB-KW"/>
</dbReference>
<accession>A0A0V0QXU8</accession>
<protein>
    <recommendedName>
        <fullName evidence="8">C3H1-type domain-containing protein</fullName>
    </recommendedName>
</protein>
<dbReference type="OrthoDB" id="410307at2759"/>
<dbReference type="FunFam" id="4.10.1000.10:FF:000001">
    <property type="entry name" value="zinc finger CCCH domain-containing protein 15-like"/>
    <property type="match status" value="1"/>
</dbReference>
<dbReference type="InterPro" id="IPR036855">
    <property type="entry name" value="Znf_CCCH_sf"/>
</dbReference>
<evidence type="ECO:0000256" key="2">
    <source>
        <dbReference type="ARBA" id="ARBA00022737"/>
    </source>
</evidence>
<dbReference type="PROSITE" id="PS50103">
    <property type="entry name" value="ZF_C3H1"/>
    <property type="match status" value="2"/>
</dbReference>
<dbReference type="PANTHER" id="PTHR12547">
    <property type="entry name" value="CCCH ZINC FINGER/TIS11-RELATED"/>
    <property type="match status" value="1"/>
</dbReference>
<keyword evidence="2" id="KW-0677">Repeat</keyword>
<feature type="domain" description="C3H1-type" evidence="8">
    <location>
        <begin position="37"/>
        <end position="64"/>
    </location>
</feature>
<name>A0A0V0QXU8_PSEPJ</name>
<dbReference type="PANTHER" id="PTHR12547:SF18">
    <property type="entry name" value="PROTEIN TIS11"/>
    <property type="match status" value="1"/>
</dbReference>
<dbReference type="AlphaFoldDB" id="A0A0V0QXU8"/>
<keyword evidence="3 5" id="KW-0863">Zinc-finger</keyword>